<dbReference type="EMBL" id="WSZM01000458">
    <property type="protein sequence ID" value="KAF4032846.1"/>
    <property type="molecule type" value="Genomic_DNA"/>
</dbReference>
<accession>A0A833T2W6</accession>
<evidence type="ECO:0008006" key="3">
    <source>
        <dbReference type="Google" id="ProtNLM"/>
    </source>
</evidence>
<name>A0A833T2W6_PHYIN</name>
<dbReference type="SUPFAM" id="SSF140996">
    <property type="entry name" value="Hermes dimerisation domain"/>
    <property type="match status" value="1"/>
</dbReference>
<comment type="caution">
    <text evidence="1">The sequence shown here is derived from an EMBL/GenBank/DDBJ whole genome shotgun (WGS) entry which is preliminary data.</text>
</comment>
<organism evidence="1 2">
    <name type="scientific">Phytophthora infestans</name>
    <name type="common">Potato late blight agent</name>
    <name type="synonym">Botrytis infestans</name>
    <dbReference type="NCBI Taxonomy" id="4787"/>
    <lineage>
        <taxon>Eukaryota</taxon>
        <taxon>Sar</taxon>
        <taxon>Stramenopiles</taxon>
        <taxon>Oomycota</taxon>
        <taxon>Peronosporomycetes</taxon>
        <taxon>Peronosporales</taxon>
        <taxon>Peronosporaceae</taxon>
        <taxon>Phytophthora</taxon>
    </lineage>
</organism>
<reference evidence="1" key="1">
    <citation type="submission" date="2020-04" db="EMBL/GenBank/DDBJ databases">
        <title>Hybrid Assembly of Korean Phytophthora infestans isolates.</title>
        <authorList>
            <person name="Prokchorchik M."/>
            <person name="Lee Y."/>
            <person name="Seo J."/>
            <person name="Cho J.-H."/>
            <person name="Park Y.-E."/>
            <person name="Jang D.-C."/>
            <person name="Im J.-S."/>
            <person name="Choi J.-G."/>
            <person name="Park H.-J."/>
            <person name="Lee G.-B."/>
            <person name="Lee Y.-G."/>
            <person name="Hong S.-Y."/>
            <person name="Cho K."/>
            <person name="Sohn K.H."/>
        </authorList>
    </citation>
    <scope>NUCLEOTIDE SEQUENCE</scope>
    <source>
        <strain evidence="1">KR_1_A1</strain>
    </source>
</reference>
<evidence type="ECO:0000313" key="2">
    <source>
        <dbReference type="Proteomes" id="UP000602510"/>
    </source>
</evidence>
<protein>
    <recommendedName>
        <fullName evidence="3">BED-type domain-containing protein</fullName>
    </recommendedName>
</protein>
<proteinExistence type="predicted"/>
<dbReference type="Proteomes" id="UP000602510">
    <property type="component" value="Unassembled WGS sequence"/>
</dbReference>
<keyword evidence="2" id="KW-1185">Reference proteome</keyword>
<evidence type="ECO:0000313" key="1">
    <source>
        <dbReference type="EMBL" id="KAF4032846.1"/>
    </source>
</evidence>
<gene>
    <name evidence="1" type="ORF">GN244_ATG15252</name>
</gene>
<dbReference type="AlphaFoldDB" id="A0A833T2W6"/>
<sequence>MEEDTPSPSSPPPLPLFKMTRVHKQEYWSFARLVAPNTEMPPGQTAWKTTNAELAYCLKCKTTFKNKSESSAKIRKHMTHEHPLELGGVGRDAAVKRVTNALASKRESSAAVFSPTKRRKKINPAEEELATRALIEWIAKCLRSLSIVENEELSFFYHIGSDYGWNLRITFAQNNYEANASPCPATAISAKGKNC</sequence>